<dbReference type="SUPFAM" id="SSF46785">
    <property type="entry name" value="Winged helix' DNA-binding domain"/>
    <property type="match status" value="1"/>
</dbReference>
<evidence type="ECO:0000256" key="1">
    <source>
        <dbReference type="SAM" id="MobiDB-lite"/>
    </source>
</evidence>
<dbReference type="Proteomes" id="UP000037020">
    <property type="component" value="Unassembled WGS sequence"/>
</dbReference>
<proteinExistence type="predicted"/>
<comment type="caution">
    <text evidence="2">The sequence shown here is derived from an EMBL/GenBank/DDBJ whole genome shotgun (WGS) entry which is preliminary data.</text>
</comment>
<feature type="compositionally biased region" description="Low complexity" evidence="1">
    <location>
        <begin position="1"/>
        <end position="17"/>
    </location>
</feature>
<feature type="region of interest" description="Disordered" evidence="1">
    <location>
        <begin position="1"/>
        <end position="20"/>
    </location>
</feature>
<evidence type="ECO:0008006" key="4">
    <source>
        <dbReference type="Google" id="ProtNLM"/>
    </source>
</evidence>
<sequence>MSTPTTPATAVSTTPDPDMSDEELAWQPIGYWSGVAHQAVITYIRDAMARAGITQPQWWILNQVEGAPAGRTREELEEALANVAGDRYEIYRSVDIMLHREWLVTAEDGRLRLTDAGRATKARIKERVIAIRGEMHDGITDEEYVAALKVLRRMIRNTGGSEGWH</sequence>
<evidence type="ECO:0000313" key="3">
    <source>
        <dbReference type="Proteomes" id="UP000037020"/>
    </source>
</evidence>
<evidence type="ECO:0000313" key="2">
    <source>
        <dbReference type="EMBL" id="KOG90181.1"/>
    </source>
</evidence>
<gene>
    <name evidence="2" type="ORF">ADK38_10175</name>
</gene>
<dbReference type="RefSeq" id="WP_030889152.1">
    <property type="nucleotide sequence ID" value="NZ_JBIRHZ010000016.1"/>
</dbReference>
<accession>A0ABR5J9R0</accession>
<dbReference type="InterPro" id="IPR036390">
    <property type="entry name" value="WH_DNA-bd_sf"/>
</dbReference>
<name>A0ABR5J9R0_9ACTN</name>
<dbReference type="Gene3D" id="1.10.10.10">
    <property type="entry name" value="Winged helix-like DNA-binding domain superfamily/Winged helix DNA-binding domain"/>
    <property type="match status" value="1"/>
</dbReference>
<keyword evidence="3" id="KW-1185">Reference proteome</keyword>
<dbReference type="EMBL" id="LGUT01000856">
    <property type="protein sequence ID" value="KOG90181.1"/>
    <property type="molecule type" value="Genomic_DNA"/>
</dbReference>
<dbReference type="InterPro" id="IPR036388">
    <property type="entry name" value="WH-like_DNA-bd_sf"/>
</dbReference>
<organism evidence="2 3">
    <name type="scientific">Streptomyces varsoviensis</name>
    <dbReference type="NCBI Taxonomy" id="67373"/>
    <lineage>
        <taxon>Bacteria</taxon>
        <taxon>Bacillati</taxon>
        <taxon>Actinomycetota</taxon>
        <taxon>Actinomycetes</taxon>
        <taxon>Kitasatosporales</taxon>
        <taxon>Streptomycetaceae</taxon>
        <taxon>Streptomyces</taxon>
    </lineage>
</organism>
<protein>
    <recommendedName>
        <fullName evidence="4">Transcriptional regulator</fullName>
    </recommendedName>
</protein>
<reference evidence="2 3" key="1">
    <citation type="submission" date="2015-07" db="EMBL/GenBank/DDBJ databases">
        <authorList>
            <person name="Ju K.-S."/>
            <person name="Doroghazi J.R."/>
            <person name="Metcalf W.W."/>
        </authorList>
    </citation>
    <scope>NUCLEOTIDE SEQUENCE [LARGE SCALE GENOMIC DNA]</scope>
    <source>
        <strain evidence="2 3">NRRL B-3589</strain>
    </source>
</reference>